<evidence type="ECO:0000313" key="2">
    <source>
        <dbReference type="EMBL" id="EDL79613.1"/>
    </source>
</evidence>
<gene>
    <name evidence="2" type="ORF">rCG_26764</name>
</gene>
<accession>A6HNL2</accession>
<name>A6HNL2_RAT</name>
<evidence type="ECO:0000256" key="1">
    <source>
        <dbReference type="SAM" id="MobiDB-lite"/>
    </source>
</evidence>
<proteinExistence type="predicted"/>
<feature type="region of interest" description="Disordered" evidence="1">
    <location>
        <begin position="1"/>
        <end position="28"/>
    </location>
</feature>
<reference evidence="3" key="1">
    <citation type="submission" date="2005-09" db="EMBL/GenBank/DDBJ databases">
        <authorList>
            <person name="Mural R.J."/>
            <person name="Li P.W."/>
            <person name="Adams M.D."/>
            <person name="Amanatides P.G."/>
            <person name="Baden-Tillson H."/>
            <person name="Barnstead M."/>
            <person name="Chin S.H."/>
            <person name="Dew I."/>
            <person name="Evans C.A."/>
            <person name="Ferriera S."/>
            <person name="Flanigan M."/>
            <person name="Fosler C."/>
            <person name="Glodek A."/>
            <person name="Gu Z."/>
            <person name="Holt R.A."/>
            <person name="Jennings D."/>
            <person name="Kraft C.L."/>
            <person name="Lu F."/>
            <person name="Nguyen T."/>
            <person name="Nusskern D.R."/>
            <person name="Pfannkoch C.M."/>
            <person name="Sitter C."/>
            <person name="Sutton G.G."/>
            <person name="Venter J.C."/>
            <person name="Wang Z."/>
            <person name="Woodage T."/>
            <person name="Zheng X.H."/>
            <person name="Zhong F."/>
        </authorList>
    </citation>
    <scope>NUCLEOTIDE SEQUENCE [LARGE SCALE GENOMIC DNA]</scope>
    <source>
        <strain>BN</strain>
        <strain evidence="3">Sprague-Dawley</strain>
    </source>
</reference>
<protein>
    <submittedName>
        <fullName evidence="2">RCG26764</fullName>
    </submittedName>
</protein>
<dbReference type="Proteomes" id="UP000234681">
    <property type="component" value="Chromosome 3"/>
</dbReference>
<sequence>MCPPSKLGFTEDPNFSDHKQSNKQNSNTHACIVSQKFEAYHEG</sequence>
<dbReference type="EMBL" id="CH473949">
    <property type="protein sequence ID" value="EDL79613.1"/>
    <property type="molecule type" value="Genomic_DNA"/>
</dbReference>
<dbReference type="AlphaFoldDB" id="A6HNL2"/>
<organism evidence="2 3">
    <name type="scientific">Rattus norvegicus</name>
    <name type="common">Rat</name>
    <dbReference type="NCBI Taxonomy" id="10116"/>
    <lineage>
        <taxon>Eukaryota</taxon>
        <taxon>Metazoa</taxon>
        <taxon>Chordata</taxon>
        <taxon>Craniata</taxon>
        <taxon>Vertebrata</taxon>
        <taxon>Euteleostomi</taxon>
        <taxon>Mammalia</taxon>
        <taxon>Eutheria</taxon>
        <taxon>Euarchontoglires</taxon>
        <taxon>Glires</taxon>
        <taxon>Rodentia</taxon>
        <taxon>Myomorpha</taxon>
        <taxon>Muroidea</taxon>
        <taxon>Muridae</taxon>
        <taxon>Murinae</taxon>
        <taxon>Rattus</taxon>
    </lineage>
</organism>
<evidence type="ECO:0000313" key="3">
    <source>
        <dbReference type="Proteomes" id="UP000234681"/>
    </source>
</evidence>